<gene>
    <name evidence="2" type="ORF">CIG75_03515</name>
</gene>
<accession>A0A223CYG2</accession>
<dbReference type="OrthoDB" id="9795199at2"/>
<dbReference type="PROSITE" id="PS51186">
    <property type="entry name" value="GNAT"/>
    <property type="match status" value="1"/>
</dbReference>
<keyword evidence="3" id="KW-1185">Reference proteome</keyword>
<protein>
    <submittedName>
        <fullName evidence="2">GNAT family N-acetyltransferase</fullName>
    </submittedName>
</protein>
<dbReference type="AlphaFoldDB" id="A0A223CYG2"/>
<dbReference type="PANTHER" id="PTHR43610">
    <property type="entry name" value="BLL6696 PROTEIN"/>
    <property type="match status" value="1"/>
</dbReference>
<evidence type="ECO:0000313" key="2">
    <source>
        <dbReference type="EMBL" id="ASS74147.1"/>
    </source>
</evidence>
<dbReference type="InterPro" id="IPR000182">
    <property type="entry name" value="GNAT_dom"/>
</dbReference>
<dbReference type="Gene3D" id="3.40.630.30">
    <property type="match status" value="1"/>
</dbReference>
<feature type="domain" description="N-acetyltransferase" evidence="1">
    <location>
        <begin position="15"/>
        <end position="172"/>
    </location>
</feature>
<name>A0A223CYG2_9BACL</name>
<organism evidence="2 3">
    <name type="scientific">Tumebacillus algifaecis</name>
    <dbReference type="NCBI Taxonomy" id="1214604"/>
    <lineage>
        <taxon>Bacteria</taxon>
        <taxon>Bacillati</taxon>
        <taxon>Bacillota</taxon>
        <taxon>Bacilli</taxon>
        <taxon>Bacillales</taxon>
        <taxon>Alicyclobacillaceae</taxon>
        <taxon>Tumebacillus</taxon>
    </lineage>
</organism>
<dbReference type="GO" id="GO:0016747">
    <property type="term" value="F:acyltransferase activity, transferring groups other than amino-acyl groups"/>
    <property type="evidence" value="ECO:0007669"/>
    <property type="project" value="InterPro"/>
</dbReference>
<evidence type="ECO:0000313" key="3">
    <source>
        <dbReference type="Proteomes" id="UP000214688"/>
    </source>
</evidence>
<evidence type="ECO:0000259" key="1">
    <source>
        <dbReference type="PROSITE" id="PS51186"/>
    </source>
</evidence>
<dbReference type="RefSeq" id="WP_094235406.1">
    <property type="nucleotide sequence ID" value="NZ_CP022657.1"/>
</dbReference>
<proteinExistence type="predicted"/>
<dbReference type="KEGG" id="tab:CIG75_03515"/>
<reference evidence="2 3" key="1">
    <citation type="journal article" date="2015" name="Int. J. Syst. Evol. Microbiol.">
        <title>Tumebacillus algifaecis sp. nov., isolated from decomposing algal scum.</title>
        <authorList>
            <person name="Wu Y.F."/>
            <person name="Zhang B."/>
            <person name="Xing P."/>
            <person name="Wu Q.L."/>
            <person name="Liu S.J."/>
        </authorList>
    </citation>
    <scope>NUCLEOTIDE SEQUENCE [LARGE SCALE GENOMIC DNA]</scope>
    <source>
        <strain evidence="2 3">THMBR28</strain>
    </source>
</reference>
<dbReference type="Proteomes" id="UP000214688">
    <property type="component" value="Chromosome"/>
</dbReference>
<sequence length="195" mass="22377">MSVKLELISMTGSHVRLEPITLEHAVGLYEAAQAEEIWTYLPYPIDSLAKAQFFIEEAIEQVAKGTELVFVIIEQGTDRIIGSTRYLDISIPHRGLEIGWTWLHPSVWRSQVNSECKYLLLRYAFETLGCIRVQLKTDARNLRSQAAIARLGAVREGTLRNHRILPDGYRRDSVYFSILDTEWADVKARLESWID</sequence>
<dbReference type="Pfam" id="PF13302">
    <property type="entry name" value="Acetyltransf_3"/>
    <property type="match status" value="1"/>
</dbReference>
<keyword evidence="2" id="KW-0808">Transferase</keyword>
<dbReference type="InterPro" id="IPR016181">
    <property type="entry name" value="Acyl_CoA_acyltransferase"/>
</dbReference>
<dbReference type="PANTHER" id="PTHR43610:SF1">
    <property type="entry name" value="N-ACETYLTRANSFERASE DOMAIN-CONTAINING PROTEIN"/>
    <property type="match status" value="1"/>
</dbReference>
<dbReference type="SUPFAM" id="SSF55729">
    <property type="entry name" value="Acyl-CoA N-acyltransferases (Nat)"/>
    <property type="match status" value="1"/>
</dbReference>
<dbReference type="EMBL" id="CP022657">
    <property type="protein sequence ID" value="ASS74147.1"/>
    <property type="molecule type" value="Genomic_DNA"/>
</dbReference>